<evidence type="ECO:0000313" key="4">
    <source>
        <dbReference type="Proteomes" id="UP001205566"/>
    </source>
</evidence>
<dbReference type="RefSeq" id="WP_255875897.1">
    <property type="nucleotide sequence ID" value="NZ_JACASI010000044.1"/>
</dbReference>
<dbReference type="PROSITE" id="PS51257">
    <property type="entry name" value="PROKAR_LIPOPROTEIN"/>
    <property type="match status" value="1"/>
</dbReference>
<dbReference type="Gene3D" id="3.40.390.10">
    <property type="entry name" value="Collagenase (Catalytic Domain)"/>
    <property type="match status" value="1"/>
</dbReference>
<reference evidence="3" key="1">
    <citation type="thesis" date="2020" institute="Technische Universitat Dresden" country="Dresden, Germany">
        <title>The Agarolytic System of Microbulbifer elongatus PORT2, Isolated from Batu Karas, Pangandaran West Java Indonesia.</title>
        <authorList>
            <person name="Anggraeni S.R."/>
        </authorList>
    </citation>
    <scope>NUCLEOTIDE SEQUENCE</scope>
    <source>
        <strain evidence="3">PORT2</strain>
    </source>
</reference>
<evidence type="ECO:0000256" key="1">
    <source>
        <dbReference type="SAM" id="MobiDB-lite"/>
    </source>
</evidence>
<evidence type="ECO:0000256" key="2">
    <source>
        <dbReference type="SAM" id="SignalP"/>
    </source>
</evidence>
<keyword evidence="2" id="KW-0732">Signal</keyword>
<proteinExistence type="predicted"/>
<protein>
    <submittedName>
        <fullName evidence="3">Uncharacterized protein</fullName>
    </submittedName>
</protein>
<feature type="chain" id="PRO_5046231555" evidence="2">
    <location>
        <begin position="26"/>
        <end position="435"/>
    </location>
</feature>
<organism evidence="3 4">
    <name type="scientific">Microbulbifer elongatus</name>
    <dbReference type="NCBI Taxonomy" id="86173"/>
    <lineage>
        <taxon>Bacteria</taxon>
        <taxon>Pseudomonadati</taxon>
        <taxon>Pseudomonadota</taxon>
        <taxon>Gammaproteobacteria</taxon>
        <taxon>Cellvibrionales</taxon>
        <taxon>Microbulbiferaceae</taxon>
        <taxon>Microbulbifer</taxon>
    </lineage>
</organism>
<evidence type="ECO:0000313" key="3">
    <source>
        <dbReference type="EMBL" id="MCQ3830993.1"/>
    </source>
</evidence>
<accession>A0ABT1P4F6</accession>
<comment type="caution">
    <text evidence="3">The sequence shown here is derived from an EMBL/GenBank/DDBJ whole genome shotgun (WGS) entry which is preliminary data.</text>
</comment>
<dbReference type="EMBL" id="JACASI010000044">
    <property type="protein sequence ID" value="MCQ3830993.1"/>
    <property type="molecule type" value="Genomic_DNA"/>
</dbReference>
<name>A0ABT1P4F6_9GAMM</name>
<feature type="region of interest" description="Disordered" evidence="1">
    <location>
        <begin position="32"/>
        <end position="76"/>
    </location>
</feature>
<dbReference type="Proteomes" id="UP001205566">
    <property type="component" value="Unassembled WGS sequence"/>
</dbReference>
<keyword evidence="4" id="KW-1185">Reference proteome</keyword>
<feature type="signal peptide" evidence="2">
    <location>
        <begin position="1"/>
        <end position="25"/>
    </location>
</feature>
<gene>
    <name evidence="3" type="ORF">HXX02_16255</name>
</gene>
<dbReference type="InterPro" id="IPR024079">
    <property type="entry name" value="MetalloPept_cat_dom_sf"/>
</dbReference>
<sequence length="435" mass="46491">MPEFTFRRYASLRLAAVISVVLTLAACGGGGSGDSEDATLQAPPPSYAPESQPDSSGGVSSGGDATPGTSPSADAVEPGDYAQLTSCLPFAGSSEAPFKVLFANLDSAPFFDEIVQDAVNNQFRALAPFSEYTSQFAFYDIDLQGFAALGCAHKDSGGFSCAEEQIHQAILEQCASDDVHGVLKVVIGESDYGASGGEIIYVASDRDWQNVETTLHHLRNIVIHELGHNFGLADLYDSPINADGTSVAGWPSELSREWANLDAPGCSKWCNSFKPASEYVQSANATCPTLTDRASCTSYNRAADGTCETDENGNYSCCGWSEDTVDDYFGSQCTPVWGSENIGQDCLQGTGCYYGGAHGNNSWRPVKTWEDSIMYGAGHSEEFDAVSEQALREAIRCCGTSDDSTSSCSVFRSEYQTFLQEHQPYKVRVGSCGTK</sequence>